<comment type="catalytic activity">
    <reaction evidence="11">
        <text>L-seryl-[protein] + ATP = O-phospho-L-seryl-[protein] + ADP + H(+)</text>
        <dbReference type="Rhea" id="RHEA:17989"/>
        <dbReference type="Rhea" id="RHEA-COMP:9863"/>
        <dbReference type="Rhea" id="RHEA-COMP:11604"/>
        <dbReference type="ChEBI" id="CHEBI:15378"/>
        <dbReference type="ChEBI" id="CHEBI:29999"/>
        <dbReference type="ChEBI" id="CHEBI:30616"/>
        <dbReference type="ChEBI" id="CHEBI:83421"/>
        <dbReference type="ChEBI" id="CHEBI:456216"/>
        <dbReference type="EC" id="2.7.11.1"/>
    </reaction>
</comment>
<dbReference type="Gene3D" id="1.10.510.10">
    <property type="entry name" value="Transferase(Phosphotransferase) domain 1"/>
    <property type="match status" value="1"/>
</dbReference>
<evidence type="ECO:0000256" key="5">
    <source>
        <dbReference type="ARBA" id="ARBA00022723"/>
    </source>
</evidence>
<reference evidence="14" key="1">
    <citation type="submission" date="2021-12" db="EMBL/GenBank/DDBJ databases">
        <authorList>
            <person name="Rodrigo-Torres L."/>
            <person name="Arahal R. D."/>
            <person name="Lucena T."/>
        </authorList>
    </citation>
    <scope>NUCLEOTIDE SEQUENCE</scope>
    <source>
        <strain evidence="14">CECT 8267</strain>
    </source>
</reference>
<keyword evidence="1 11" id="KW-0963">Cytoplasm</keyword>
<dbReference type="InterPro" id="IPR011009">
    <property type="entry name" value="Kinase-like_dom_sf"/>
</dbReference>
<dbReference type="HAMAP" id="MF_01497">
    <property type="entry name" value="SrkA_kinase"/>
    <property type="match status" value="1"/>
</dbReference>
<dbReference type="Gene3D" id="3.30.200.70">
    <property type="match status" value="1"/>
</dbReference>
<sequence length="370" mass="43187">MTNSQPPFDDEDDFVDDSDINGNVAEPEDSGESYDDEVNDAAINADHPFYSLTPDTVIDAVESTGVFSDFRIIPLNSYENRVYQVGIEDQQPVIAKFYRPGRWRDEQILEEHSFTQELFDAELPVVPAVIDKQQQTSLLHHGDFRFSLFERRGGYAPELDNLDHLYQLGQTIGRIHAVGSQKNFDHRIAINFDFYAADSVALIKSRFIPKELLPAYEGITDELLAELKQQWQLNQKLTQIRLHGDCHPGNILWRDDCPHFVDFDDCLTGPAIQDLWMMLNGDRNNRTAQLSEIIDGYNEFFEFDPRQIRLIEVLRSFRILYHCAWLARRWRDPAFPMHFPWFNTERYWAQHILELKEQLCALQEEPLTLF</sequence>
<evidence type="ECO:0000256" key="10">
    <source>
        <dbReference type="ARBA" id="ARBA00023016"/>
    </source>
</evidence>
<dbReference type="EMBL" id="CAKLPX010000002">
    <property type="protein sequence ID" value="CAH0991892.1"/>
    <property type="molecule type" value="Genomic_DNA"/>
</dbReference>
<dbReference type="PANTHER" id="PTHR39573">
    <property type="entry name" value="STRESS RESPONSE KINASE A"/>
    <property type="match status" value="1"/>
</dbReference>
<gene>
    <name evidence="11 14" type="primary">srkA</name>
    <name evidence="14" type="ORF">SIN8267_02007</name>
</gene>
<feature type="active site" description="Proton acceptor" evidence="11">
    <location>
        <position position="245"/>
    </location>
</feature>
<feature type="region of interest" description="Disordered" evidence="12">
    <location>
        <begin position="1"/>
        <end position="35"/>
    </location>
</feature>
<comment type="caution">
    <text evidence="14">The sequence shown here is derived from an EMBL/GenBank/DDBJ whole genome shotgun (WGS) entry which is preliminary data.</text>
</comment>
<evidence type="ECO:0000256" key="3">
    <source>
        <dbReference type="ARBA" id="ARBA00022553"/>
    </source>
</evidence>
<comment type="cofactor">
    <cofactor evidence="11">
        <name>Mg(2+)</name>
        <dbReference type="ChEBI" id="CHEBI:18420"/>
    </cofactor>
</comment>
<comment type="similarity">
    <text evidence="11">Belongs to the SrkA/RdoA protein kinase family.</text>
</comment>
<keyword evidence="10 11" id="KW-0346">Stress response</keyword>
<evidence type="ECO:0000256" key="7">
    <source>
        <dbReference type="ARBA" id="ARBA00022777"/>
    </source>
</evidence>
<dbReference type="Gene3D" id="1.20.1270.170">
    <property type="match status" value="1"/>
</dbReference>
<organism evidence="14 15">
    <name type="scientific">Sinobacterium norvegicum</name>
    <dbReference type="NCBI Taxonomy" id="1641715"/>
    <lineage>
        <taxon>Bacteria</taxon>
        <taxon>Pseudomonadati</taxon>
        <taxon>Pseudomonadota</taxon>
        <taxon>Gammaproteobacteria</taxon>
        <taxon>Cellvibrionales</taxon>
        <taxon>Spongiibacteraceae</taxon>
        <taxon>Sinobacterium</taxon>
    </lineage>
</organism>
<keyword evidence="6 11" id="KW-0547">Nucleotide-binding</keyword>
<evidence type="ECO:0000313" key="15">
    <source>
        <dbReference type="Proteomes" id="UP000838100"/>
    </source>
</evidence>
<comment type="catalytic activity">
    <reaction evidence="11">
        <text>L-threonyl-[protein] + ATP = O-phospho-L-threonyl-[protein] + ADP + H(+)</text>
        <dbReference type="Rhea" id="RHEA:46608"/>
        <dbReference type="Rhea" id="RHEA-COMP:11060"/>
        <dbReference type="Rhea" id="RHEA-COMP:11605"/>
        <dbReference type="ChEBI" id="CHEBI:15378"/>
        <dbReference type="ChEBI" id="CHEBI:30013"/>
        <dbReference type="ChEBI" id="CHEBI:30616"/>
        <dbReference type="ChEBI" id="CHEBI:61977"/>
        <dbReference type="ChEBI" id="CHEBI:456216"/>
        <dbReference type="EC" id="2.7.11.1"/>
    </reaction>
</comment>
<evidence type="ECO:0000256" key="1">
    <source>
        <dbReference type="ARBA" id="ARBA00022490"/>
    </source>
</evidence>
<feature type="binding site" evidence="11">
    <location>
        <position position="262"/>
    </location>
    <ligand>
        <name>Mg(2+)</name>
        <dbReference type="ChEBI" id="CHEBI:18420"/>
    </ligand>
</feature>
<proteinExistence type="inferred from homology"/>
<dbReference type="EC" id="2.7.11.1" evidence="11"/>
<evidence type="ECO:0000256" key="6">
    <source>
        <dbReference type="ARBA" id="ARBA00022741"/>
    </source>
</evidence>
<dbReference type="GO" id="GO:0004674">
    <property type="term" value="F:protein serine/threonine kinase activity"/>
    <property type="evidence" value="ECO:0007669"/>
    <property type="project" value="UniProtKB-EC"/>
</dbReference>
<evidence type="ECO:0000256" key="2">
    <source>
        <dbReference type="ARBA" id="ARBA00022527"/>
    </source>
</evidence>
<protein>
    <recommendedName>
        <fullName evidence="11">Stress response kinase A</fullName>
        <ecNumber evidence="11">2.7.11.1</ecNumber>
    </recommendedName>
    <alternativeName>
        <fullName evidence="11">Serine/threonine-protein kinase SrkA</fullName>
    </alternativeName>
</protein>
<comment type="function">
    <text evidence="11">A protein kinase that phosphorylates Ser and Thr residues. Probably acts to suppress the effects of stress linked to accumulation of reactive oxygen species. Probably involved in the extracytoplasmic stress response.</text>
</comment>
<comment type="subunit">
    <text evidence="11">Monomer.</text>
</comment>
<accession>A0ABM9AFS2</accession>
<dbReference type="Proteomes" id="UP000838100">
    <property type="component" value="Unassembled WGS sequence"/>
</dbReference>
<dbReference type="Pfam" id="PF01636">
    <property type="entry name" value="APH"/>
    <property type="match status" value="1"/>
</dbReference>
<feature type="binding site" evidence="11">
    <location>
        <position position="250"/>
    </location>
    <ligand>
        <name>Mg(2+)</name>
        <dbReference type="ChEBI" id="CHEBI:18420"/>
    </ligand>
</feature>
<keyword evidence="7 11" id="KW-0418">Kinase</keyword>
<name>A0ABM9AFS2_9GAMM</name>
<keyword evidence="5 11" id="KW-0479">Metal-binding</keyword>
<keyword evidence="8 11" id="KW-0067">ATP-binding</keyword>
<keyword evidence="3 11" id="KW-0597">Phosphoprotein</keyword>
<dbReference type="SUPFAM" id="SSF56112">
    <property type="entry name" value="Protein kinase-like (PK-like)"/>
    <property type="match status" value="1"/>
</dbReference>
<feature type="domain" description="Aminoglycoside phosphotransferase" evidence="13">
    <location>
        <begin position="73"/>
        <end position="310"/>
    </location>
</feature>
<evidence type="ECO:0000256" key="4">
    <source>
        <dbReference type="ARBA" id="ARBA00022679"/>
    </source>
</evidence>
<dbReference type="RefSeq" id="WP_354001895.1">
    <property type="nucleotide sequence ID" value="NZ_CAKLPX010000002.1"/>
</dbReference>
<dbReference type="InterPro" id="IPR032882">
    <property type="entry name" value="SrkA/RdoA"/>
</dbReference>
<feature type="site" description="ATP" evidence="11">
    <location>
        <position position="77"/>
    </location>
</feature>
<keyword evidence="15" id="KW-1185">Reference proteome</keyword>
<keyword evidence="2 11" id="KW-0723">Serine/threonine-protein kinase</keyword>
<dbReference type="InterPro" id="IPR002575">
    <property type="entry name" value="Aminoglycoside_PTrfase"/>
</dbReference>
<feature type="compositionally biased region" description="Acidic residues" evidence="12">
    <location>
        <begin position="8"/>
        <end position="19"/>
    </location>
</feature>
<evidence type="ECO:0000256" key="11">
    <source>
        <dbReference type="HAMAP-Rule" id="MF_01497"/>
    </source>
</evidence>
<dbReference type="PANTHER" id="PTHR39573:SF1">
    <property type="entry name" value="STRESS RESPONSE KINASE A"/>
    <property type="match status" value="1"/>
</dbReference>
<evidence type="ECO:0000256" key="12">
    <source>
        <dbReference type="SAM" id="MobiDB-lite"/>
    </source>
</evidence>
<evidence type="ECO:0000256" key="9">
    <source>
        <dbReference type="ARBA" id="ARBA00022842"/>
    </source>
</evidence>
<feature type="compositionally biased region" description="Acidic residues" evidence="12">
    <location>
        <begin position="26"/>
        <end position="35"/>
    </location>
</feature>
<dbReference type="NCBIfam" id="NF008738">
    <property type="entry name" value="PRK11768.1"/>
    <property type="match status" value="1"/>
</dbReference>
<keyword evidence="9 11" id="KW-0460">Magnesium</keyword>
<evidence type="ECO:0000256" key="8">
    <source>
        <dbReference type="ARBA" id="ARBA00022840"/>
    </source>
</evidence>
<comment type="subcellular location">
    <subcellularLocation>
        <location evidence="11">Cytoplasm</location>
    </subcellularLocation>
</comment>
<evidence type="ECO:0000259" key="13">
    <source>
        <dbReference type="Pfam" id="PF01636"/>
    </source>
</evidence>
<keyword evidence="4 11" id="KW-0808">Transferase</keyword>
<evidence type="ECO:0000313" key="14">
    <source>
        <dbReference type="EMBL" id="CAH0991892.1"/>
    </source>
</evidence>
<feature type="active site" evidence="11">
    <location>
        <position position="262"/>
    </location>
</feature>